<dbReference type="InterPro" id="IPR029752">
    <property type="entry name" value="D-isomer_DH_CS1"/>
</dbReference>
<dbReference type="AlphaFoldDB" id="A0AA41YKQ0"/>
<organism evidence="5 6">
    <name type="scientific">Limobrevibacterium gyesilva</name>
    <dbReference type="NCBI Taxonomy" id="2991712"/>
    <lineage>
        <taxon>Bacteria</taxon>
        <taxon>Pseudomonadati</taxon>
        <taxon>Pseudomonadota</taxon>
        <taxon>Alphaproteobacteria</taxon>
        <taxon>Acetobacterales</taxon>
        <taxon>Acetobacteraceae</taxon>
        <taxon>Limobrevibacterium</taxon>
    </lineage>
</organism>
<proteinExistence type="inferred from homology"/>
<evidence type="ECO:0000256" key="2">
    <source>
        <dbReference type="RuleBase" id="RU003719"/>
    </source>
</evidence>
<dbReference type="InterPro" id="IPR050223">
    <property type="entry name" value="D-isomer_2-hydroxyacid_DH"/>
</dbReference>
<dbReference type="Gene3D" id="3.40.50.720">
    <property type="entry name" value="NAD(P)-binding Rossmann-like Domain"/>
    <property type="match status" value="2"/>
</dbReference>
<sequence length="320" mass="33916">MPKPVLFVTRKLPAPVEARAARDYDARLNADDTPRSPADILRLSAGADAILCCPAERLDADTIRALPASVKVIATFSVGYDHVDIGAARARGIVVCNTPDVLSVATAELAMLLILTAARRAGEGERMVRAGNWQGWAPTQLMGTQVSGRRLGIFGMGRIGREVARIARAFQMEVHYHDIARLPPELEQGATFHPNDETFLAVCEVLSLNAPGGDATRKWLNAGRIARLPKGAVIANAARGTLVDDAALIAALKSGQVAYAGLDVYDGEPNVNPGYRALENVVLLPHLGSATVETRAAMGHLALDGIDAVLAGRTPSNLVK</sequence>
<feature type="domain" description="D-isomer specific 2-hydroxyacid dehydrogenase catalytic" evidence="3">
    <location>
        <begin position="30"/>
        <end position="320"/>
    </location>
</feature>
<dbReference type="SUPFAM" id="SSF52283">
    <property type="entry name" value="Formate/glycerate dehydrogenase catalytic domain-like"/>
    <property type="match status" value="1"/>
</dbReference>
<reference evidence="5" key="1">
    <citation type="submission" date="2022-09" db="EMBL/GenBank/DDBJ databases">
        <title>Rhodovastum sp. nov. RN2-1 isolated from soil in Seongnam, South Korea.</title>
        <authorList>
            <person name="Le N.T."/>
        </authorList>
    </citation>
    <scope>NUCLEOTIDE SEQUENCE</scope>
    <source>
        <strain evidence="5">RN2-1</strain>
    </source>
</reference>
<name>A0AA41YKQ0_9PROT</name>
<dbReference type="InterPro" id="IPR006139">
    <property type="entry name" value="D-isomer_2_OHA_DH_cat_dom"/>
</dbReference>
<feature type="domain" description="D-isomer specific 2-hydroxyacid dehydrogenase NAD-binding" evidence="4">
    <location>
        <begin position="112"/>
        <end position="288"/>
    </location>
</feature>
<keyword evidence="1 2" id="KW-0560">Oxidoreductase</keyword>
<dbReference type="InterPro" id="IPR006140">
    <property type="entry name" value="D-isomer_DH_NAD-bd"/>
</dbReference>
<comment type="similarity">
    <text evidence="2">Belongs to the D-isomer specific 2-hydroxyacid dehydrogenase family.</text>
</comment>
<dbReference type="GO" id="GO:0030267">
    <property type="term" value="F:glyoxylate reductase (NADPH) activity"/>
    <property type="evidence" value="ECO:0007669"/>
    <property type="project" value="TreeGrafter"/>
</dbReference>
<evidence type="ECO:0000256" key="1">
    <source>
        <dbReference type="ARBA" id="ARBA00023002"/>
    </source>
</evidence>
<dbReference type="EMBL" id="JAPDNT010000003">
    <property type="protein sequence ID" value="MCW3474390.1"/>
    <property type="molecule type" value="Genomic_DNA"/>
</dbReference>
<evidence type="ECO:0000313" key="5">
    <source>
        <dbReference type="EMBL" id="MCW3474390.1"/>
    </source>
</evidence>
<evidence type="ECO:0000259" key="4">
    <source>
        <dbReference type="Pfam" id="PF02826"/>
    </source>
</evidence>
<accession>A0AA41YKQ0</accession>
<dbReference type="Pfam" id="PF02826">
    <property type="entry name" value="2-Hacid_dh_C"/>
    <property type="match status" value="1"/>
</dbReference>
<keyword evidence="6" id="KW-1185">Reference proteome</keyword>
<dbReference type="InterPro" id="IPR036291">
    <property type="entry name" value="NAD(P)-bd_dom_sf"/>
</dbReference>
<gene>
    <name evidence="5" type="ORF">OL599_07325</name>
</gene>
<protein>
    <submittedName>
        <fullName evidence="5">D-glycerate dehydrogenase</fullName>
    </submittedName>
</protein>
<dbReference type="GO" id="GO:0005829">
    <property type="term" value="C:cytosol"/>
    <property type="evidence" value="ECO:0007669"/>
    <property type="project" value="TreeGrafter"/>
</dbReference>
<dbReference type="SUPFAM" id="SSF51735">
    <property type="entry name" value="NAD(P)-binding Rossmann-fold domains"/>
    <property type="match status" value="1"/>
</dbReference>
<dbReference type="CDD" id="cd05301">
    <property type="entry name" value="GDH"/>
    <property type="match status" value="1"/>
</dbReference>
<evidence type="ECO:0000259" key="3">
    <source>
        <dbReference type="Pfam" id="PF00389"/>
    </source>
</evidence>
<dbReference type="RefSeq" id="WP_264713019.1">
    <property type="nucleotide sequence ID" value="NZ_JAPDNT010000003.1"/>
</dbReference>
<dbReference type="Proteomes" id="UP001165679">
    <property type="component" value="Unassembled WGS sequence"/>
</dbReference>
<dbReference type="Pfam" id="PF00389">
    <property type="entry name" value="2-Hacid_dh"/>
    <property type="match status" value="1"/>
</dbReference>
<comment type="caution">
    <text evidence="5">The sequence shown here is derived from an EMBL/GenBank/DDBJ whole genome shotgun (WGS) entry which is preliminary data.</text>
</comment>
<dbReference type="GO" id="GO:0051287">
    <property type="term" value="F:NAD binding"/>
    <property type="evidence" value="ECO:0007669"/>
    <property type="project" value="InterPro"/>
</dbReference>
<dbReference type="PROSITE" id="PS00065">
    <property type="entry name" value="D_2_HYDROXYACID_DH_1"/>
    <property type="match status" value="1"/>
</dbReference>
<dbReference type="GO" id="GO:0016618">
    <property type="term" value="F:hydroxypyruvate reductase [NAD(P)H] activity"/>
    <property type="evidence" value="ECO:0007669"/>
    <property type="project" value="TreeGrafter"/>
</dbReference>
<reference evidence="5" key="2">
    <citation type="submission" date="2022-10" db="EMBL/GenBank/DDBJ databases">
        <authorList>
            <person name="Trinh H.N."/>
        </authorList>
    </citation>
    <scope>NUCLEOTIDE SEQUENCE</scope>
    <source>
        <strain evidence="5">RN2-1</strain>
    </source>
</reference>
<dbReference type="PANTHER" id="PTHR10996:SF283">
    <property type="entry name" value="GLYOXYLATE_HYDROXYPYRUVATE REDUCTASE B"/>
    <property type="match status" value="1"/>
</dbReference>
<evidence type="ECO:0000313" key="6">
    <source>
        <dbReference type="Proteomes" id="UP001165679"/>
    </source>
</evidence>
<dbReference type="PANTHER" id="PTHR10996">
    <property type="entry name" value="2-HYDROXYACID DEHYDROGENASE-RELATED"/>
    <property type="match status" value="1"/>
</dbReference>